<dbReference type="EC" id="3.2.1.52" evidence="3"/>
<comment type="caution">
    <text evidence="7">The sequence shown here is derived from an EMBL/GenBank/DDBJ whole genome shotgun (WGS) entry which is preliminary data.</text>
</comment>
<feature type="domain" description="Glycoside hydrolase family 3 N-terminal" evidence="6">
    <location>
        <begin position="19"/>
        <end position="296"/>
    </location>
</feature>
<dbReference type="SUPFAM" id="SSF51445">
    <property type="entry name" value="(Trans)glycosidases"/>
    <property type="match status" value="1"/>
</dbReference>
<dbReference type="GO" id="GO:0004563">
    <property type="term" value="F:beta-N-acetylhexosaminidase activity"/>
    <property type="evidence" value="ECO:0007669"/>
    <property type="project" value="UniProtKB-EC"/>
</dbReference>
<dbReference type="AlphaFoldDB" id="A0A371XBG1"/>
<dbReference type="PANTHER" id="PTHR30480:SF13">
    <property type="entry name" value="BETA-HEXOSAMINIDASE"/>
    <property type="match status" value="1"/>
</dbReference>
<dbReference type="InterPro" id="IPR036962">
    <property type="entry name" value="Glyco_hydro_3_N_sf"/>
</dbReference>
<comment type="catalytic activity">
    <reaction evidence="1">
        <text>Hydrolysis of terminal non-reducing N-acetyl-D-hexosamine residues in N-acetyl-beta-D-hexosaminides.</text>
        <dbReference type="EC" id="3.2.1.52"/>
    </reaction>
</comment>
<evidence type="ECO:0000313" key="7">
    <source>
        <dbReference type="EMBL" id="RFC66573.1"/>
    </source>
</evidence>
<dbReference type="InterPro" id="IPR001764">
    <property type="entry name" value="Glyco_hydro_3_N"/>
</dbReference>
<dbReference type="InterPro" id="IPR017853">
    <property type="entry name" value="GH"/>
</dbReference>
<dbReference type="EMBL" id="QURL01000001">
    <property type="protein sequence ID" value="RFC66573.1"/>
    <property type="molecule type" value="Genomic_DNA"/>
</dbReference>
<name>A0A371XBG1_9HYPH</name>
<keyword evidence="5 7" id="KW-0326">Glycosidase</keyword>
<organism evidence="7 8">
    <name type="scientific">Fulvimarina endophytica</name>
    <dbReference type="NCBI Taxonomy" id="2293836"/>
    <lineage>
        <taxon>Bacteria</taxon>
        <taxon>Pseudomonadati</taxon>
        <taxon>Pseudomonadota</taxon>
        <taxon>Alphaproteobacteria</taxon>
        <taxon>Hyphomicrobiales</taxon>
        <taxon>Aurantimonadaceae</taxon>
        <taxon>Fulvimarina</taxon>
    </lineage>
</organism>
<evidence type="ECO:0000313" key="8">
    <source>
        <dbReference type="Proteomes" id="UP000264310"/>
    </source>
</evidence>
<evidence type="ECO:0000256" key="1">
    <source>
        <dbReference type="ARBA" id="ARBA00001231"/>
    </source>
</evidence>
<dbReference type="InterPro" id="IPR050226">
    <property type="entry name" value="NagZ_Beta-hexosaminidase"/>
</dbReference>
<evidence type="ECO:0000256" key="2">
    <source>
        <dbReference type="ARBA" id="ARBA00005336"/>
    </source>
</evidence>
<dbReference type="Gene3D" id="3.20.20.300">
    <property type="entry name" value="Glycoside hydrolase, family 3, N-terminal domain"/>
    <property type="match status" value="1"/>
</dbReference>
<dbReference type="PANTHER" id="PTHR30480">
    <property type="entry name" value="BETA-HEXOSAMINIDASE-RELATED"/>
    <property type="match status" value="1"/>
</dbReference>
<protein>
    <recommendedName>
        <fullName evidence="3">beta-N-acetylhexosaminidase</fullName>
        <ecNumber evidence="3">3.2.1.52</ecNumber>
    </recommendedName>
</protein>
<dbReference type="GO" id="GO:0009254">
    <property type="term" value="P:peptidoglycan turnover"/>
    <property type="evidence" value="ECO:0007669"/>
    <property type="project" value="TreeGrafter"/>
</dbReference>
<sequence>MSDAKAWIAAPLGLEPSREERAFFSGERPWGFILFARNIDGPSQLGELVEMLKELGGRDTTPIFIDQEGGRIQRLRPPLAPQRPAAKAIGTVYAEDREAGTRLAFLHGRLLAADLMRYGINADCIPCLDVPVEGAHDIIGDRALSTDPQTVAVLGRAMASGAMAGGVLPVMKHMPGHGRGRSDSHKELPMVSATRRELASRDFTPFAELSDLPCAMTAHILFTDIDDKRCATLSPIVVNEVIRTEIGFDGLLMTDDISMKALTGPFSDRAQAAVDAGCDVVLHCNGDMDEMRAVVRGVPLLDGASRRRAVDAEAWIVAPKDEIELAELTEEYDRLMTVPA</sequence>
<dbReference type="Proteomes" id="UP000264310">
    <property type="component" value="Unassembled WGS sequence"/>
</dbReference>
<keyword evidence="4 7" id="KW-0378">Hydrolase</keyword>
<dbReference type="Pfam" id="PF00933">
    <property type="entry name" value="Glyco_hydro_3"/>
    <property type="match status" value="1"/>
</dbReference>
<evidence type="ECO:0000256" key="5">
    <source>
        <dbReference type="ARBA" id="ARBA00023295"/>
    </source>
</evidence>
<dbReference type="PROSITE" id="PS00775">
    <property type="entry name" value="GLYCOSYL_HYDROL_F3"/>
    <property type="match status" value="1"/>
</dbReference>
<gene>
    <name evidence="7" type="ORF">DYI37_02690</name>
</gene>
<keyword evidence="8" id="KW-1185">Reference proteome</keyword>
<comment type="similarity">
    <text evidence="2">Belongs to the glycosyl hydrolase 3 family.</text>
</comment>
<reference evidence="7 8" key="1">
    <citation type="submission" date="2018-08" db="EMBL/GenBank/DDBJ databases">
        <title>Fulvimarina sp. 85, whole genome shotgun sequence.</title>
        <authorList>
            <person name="Tuo L."/>
        </authorList>
    </citation>
    <scope>NUCLEOTIDE SEQUENCE [LARGE SCALE GENOMIC DNA]</scope>
    <source>
        <strain evidence="7 8">85</strain>
    </source>
</reference>
<dbReference type="RefSeq" id="WP_116681820.1">
    <property type="nucleotide sequence ID" value="NZ_QURL01000001.1"/>
</dbReference>
<dbReference type="OrthoDB" id="9786661at2"/>
<proteinExistence type="inferred from homology"/>
<dbReference type="NCBIfam" id="NF003740">
    <property type="entry name" value="PRK05337.1"/>
    <property type="match status" value="1"/>
</dbReference>
<dbReference type="GO" id="GO:0005975">
    <property type="term" value="P:carbohydrate metabolic process"/>
    <property type="evidence" value="ECO:0007669"/>
    <property type="project" value="InterPro"/>
</dbReference>
<evidence type="ECO:0000256" key="3">
    <source>
        <dbReference type="ARBA" id="ARBA00012663"/>
    </source>
</evidence>
<evidence type="ECO:0000259" key="6">
    <source>
        <dbReference type="Pfam" id="PF00933"/>
    </source>
</evidence>
<evidence type="ECO:0000256" key="4">
    <source>
        <dbReference type="ARBA" id="ARBA00022801"/>
    </source>
</evidence>
<dbReference type="InterPro" id="IPR019800">
    <property type="entry name" value="Glyco_hydro_3_AS"/>
</dbReference>
<accession>A0A371XBG1</accession>